<proteinExistence type="predicted"/>
<dbReference type="EMBL" id="QFOT01000027">
    <property type="protein sequence ID" value="PZP56389.1"/>
    <property type="molecule type" value="Genomic_DNA"/>
</dbReference>
<evidence type="ECO:0000313" key="1">
    <source>
        <dbReference type="EMBL" id="PZP56389.1"/>
    </source>
</evidence>
<protein>
    <submittedName>
        <fullName evidence="1">Uncharacterized protein</fullName>
    </submittedName>
</protein>
<gene>
    <name evidence="1" type="ORF">DI586_03865</name>
</gene>
<name>A0A2W5HRT7_9BACT</name>
<comment type="caution">
    <text evidence="1">The sequence shown here is derived from an EMBL/GenBank/DDBJ whole genome shotgun (WGS) entry which is preliminary data.</text>
</comment>
<dbReference type="AlphaFoldDB" id="A0A2W5HRT7"/>
<sequence>MRKDKIYAAQLRRDFGSVSIEPVAKGVYKASIPNLFFMRDVSAGLAGLFSSKVKILLEQPCGIALDERHCLRTLYANIEKYGAENLYAHLPKLDQDPLALRHGEQYERIHNTHPHHSHSDPGLYDFVRLKREGGSLVKEAFDMRHFHLRNLSR</sequence>
<organism evidence="1 2">
    <name type="scientific">Micavibrio aeruginosavorus</name>
    <dbReference type="NCBI Taxonomy" id="349221"/>
    <lineage>
        <taxon>Bacteria</taxon>
        <taxon>Pseudomonadati</taxon>
        <taxon>Bdellovibrionota</taxon>
        <taxon>Bdellovibrionia</taxon>
        <taxon>Bdellovibrionales</taxon>
        <taxon>Pseudobdellovibrionaceae</taxon>
        <taxon>Micavibrio</taxon>
    </lineage>
</organism>
<accession>A0A2W5HRT7</accession>
<dbReference type="Proteomes" id="UP000249739">
    <property type="component" value="Unassembled WGS sequence"/>
</dbReference>
<reference evidence="1 2" key="1">
    <citation type="submission" date="2017-08" db="EMBL/GenBank/DDBJ databases">
        <title>Infants hospitalized years apart are colonized by the same room-sourced microbial strains.</title>
        <authorList>
            <person name="Brooks B."/>
            <person name="Olm M.R."/>
            <person name="Firek B.A."/>
            <person name="Baker R."/>
            <person name="Thomas B.C."/>
            <person name="Morowitz M.J."/>
            <person name="Banfield J.F."/>
        </authorList>
    </citation>
    <scope>NUCLEOTIDE SEQUENCE [LARGE SCALE GENOMIC DNA]</scope>
    <source>
        <strain evidence="1">S2_006_000_R2_64</strain>
    </source>
</reference>
<evidence type="ECO:0000313" key="2">
    <source>
        <dbReference type="Proteomes" id="UP000249739"/>
    </source>
</evidence>